<dbReference type="EMBL" id="JNBS01002309">
    <property type="protein sequence ID" value="OQR92686.1"/>
    <property type="molecule type" value="Genomic_DNA"/>
</dbReference>
<dbReference type="Proteomes" id="UP000243217">
    <property type="component" value="Unassembled WGS sequence"/>
</dbReference>
<gene>
    <name evidence="2" type="ORF">THRCLA_22368</name>
</gene>
<reference evidence="2 3" key="1">
    <citation type="journal article" date="2014" name="Genome Biol. Evol.">
        <title>The secreted proteins of Achlya hypogyna and Thraustotheca clavata identify the ancestral oomycete secretome and reveal gene acquisitions by horizontal gene transfer.</title>
        <authorList>
            <person name="Misner I."/>
            <person name="Blouin N."/>
            <person name="Leonard G."/>
            <person name="Richards T.A."/>
            <person name="Lane C.E."/>
        </authorList>
    </citation>
    <scope>NUCLEOTIDE SEQUENCE [LARGE SCALE GENOMIC DNA]</scope>
    <source>
        <strain evidence="2 3">ATCC 34112</strain>
    </source>
</reference>
<dbReference type="AlphaFoldDB" id="A0A1V9Z3W4"/>
<evidence type="ECO:0000313" key="3">
    <source>
        <dbReference type="Proteomes" id="UP000243217"/>
    </source>
</evidence>
<evidence type="ECO:0000313" key="2">
    <source>
        <dbReference type="EMBL" id="OQR92686.1"/>
    </source>
</evidence>
<accession>A0A1V9Z3W4</accession>
<sequence length="78" mass="9017">MVCVYLNDLFSCITMEYTPIFIYLKSLILAWAVTSIWSAIWPHKYRATLSRTCTYLYMDFELHCNSATGEIGSTFSVD</sequence>
<keyword evidence="1" id="KW-1133">Transmembrane helix</keyword>
<keyword evidence="3" id="KW-1185">Reference proteome</keyword>
<evidence type="ECO:0008006" key="4">
    <source>
        <dbReference type="Google" id="ProtNLM"/>
    </source>
</evidence>
<comment type="caution">
    <text evidence="2">The sequence shown here is derived from an EMBL/GenBank/DDBJ whole genome shotgun (WGS) entry which is preliminary data.</text>
</comment>
<evidence type="ECO:0000256" key="1">
    <source>
        <dbReference type="SAM" id="Phobius"/>
    </source>
</evidence>
<proteinExistence type="predicted"/>
<keyword evidence="1" id="KW-0472">Membrane</keyword>
<organism evidence="2 3">
    <name type="scientific">Thraustotheca clavata</name>
    <dbReference type="NCBI Taxonomy" id="74557"/>
    <lineage>
        <taxon>Eukaryota</taxon>
        <taxon>Sar</taxon>
        <taxon>Stramenopiles</taxon>
        <taxon>Oomycota</taxon>
        <taxon>Saprolegniomycetes</taxon>
        <taxon>Saprolegniales</taxon>
        <taxon>Achlyaceae</taxon>
        <taxon>Thraustotheca</taxon>
    </lineage>
</organism>
<name>A0A1V9Z3W4_9STRA</name>
<keyword evidence="1" id="KW-0812">Transmembrane</keyword>
<protein>
    <recommendedName>
        <fullName evidence="4">Secreted protein</fullName>
    </recommendedName>
</protein>
<feature type="transmembrane region" description="Helical" evidence="1">
    <location>
        <begin position="20"/>
        <end position="41"/>
    </location>
</feature>